<dbReference type="AlphaFoldDB" id="A0A409XLH5"/>
<comment type="caution">
    <text evidence="1">The sequence shown here is derived from an EMBL/GenBank/DDBJ whole genome shotgun (WGS) entry which is preliminary data.</text>
</comment>
<reference evidence="1 2" key="1">
    <citation type="journal article" date="2018" name="Evol. Lett.">
        <title>Horizontal gene cluster transfer increased hallucinogenic mushroom diversity.</title>
        <authorList>
            <person name="Reynolds H.T."/>
            <person name="Vijayakumar V."/>
            <person name="Gluck-Thaler E."/>
            <person name="Korotkin H.B."/>
            <person name="Matheny P.B."/>
            <person name="Slot J.C."/>
        </authorList>
    </citation>
    <scope>NUCLEOTIDE SEQUENCE [LARGE SCALE GENOMIC DNA]</scope>
    <source>
        <strain evidence="1 2">2631</strain>
    </source>
</reference>
<gene>
    <name evidence="1" type="ORF">CVT25_012044</name>
</gene>
<dbReference type="OrthoDB" id="3223501at2759"/>
<evidence type="ECO:0000313" key="2">
    <source>
        <dbReference type="Proteomes" id="UP000283269"/>
    </source>
</evidence>
<dbReference type="EMBL" id="NHYD01001306">
    <property type="protein sequence ID" value="PPQ91570.1"/>
    <property type="molecule type" value="Genomic_DNA"/>
</dbReference>
<evidence type="ECO:0008006" key="3">
    <source>
        <dbReference type="Google" id="ProtNLM"/>
    </source>
</evidence>
<dbReference type="Proteomes" id="UP000283269">
    <property type="component" value="Unassembled WGS sequence"/>
</dbReference>
<proteinExistence type="predicted"/>
<organism evidence="1 2">
    <name type="scientific">Psilocybe cyanescens</name>
    <dbReference type="NCBI Taxonomy" id="93625"/>
    <lineage>
        <taxon>Eukaryota</taxon>
        <taxon>Fungi</taxon>
        <taxon>Dikarya</taxon>
        <taxon>Basidiomycota</taxon>
        <taxon>Agaricomycotina</taxon>
        <taxon>Agaricomycetes</taxon>
        <taxon>Agaricomycetidae</taxon>
        <taxon>Agaricales</taxon>
        <taxon>Agaricineae</taxon>
        <taxon>Strophariaceae</taxon>
        <taxon>Psilocybe</taxon>
    </lineage>
</organism>
<dbReference type="InParanoid" id="A0A409XLH5"/>
<name>A0A409XLH5_PSICY</name>
<protein>
    <recommendedName>
        <fullName evidence="3">DUF4219 domain-containing protein</fullName>
    </recommendedName>
</protein>
<sequence length="189" mass="20780">STKLGADLLIPDLFRSVQPKIWAIAGHLGGEKCFQLLIRTDQNTWTQPYIAAASGEGQTSVSTFHFHTLCVFARTGRAHARTATSSHHNVPHTFPYVSAHYHHITSFLSRAITSSSLSNFAKLNASNYPSWCGEMQAWLCAQGVWSIVSSQSKAPKQFSPPKDTEEAALDAWNTKSDKAAGYIYVSGFF</sequence>
<keyword evidence="2" id="KW-1185">Reference proteome</keyword>
<dbReference type="STRING" id="93625.A0A409XLH5"/>
<feature type="non-terminal residue" evidence="1">
    <location>
        <position position="1"/>
    </location>
</feature>
<accession>A0A409XLH5</accession>
<evidence type="ECO:0000313" key="1">
    <source>
        <dbReference type="EMBL" id="PPQ91570.1"/>
    </source>
</evidence>